<dbReference type="RefSeq" id="WP_015019444.1">
    <property type="nucleotide sequence ID" value="NC_018719.1"/>
</dbReference>
<sequence length="227" mass="24625">MAQTTPTLQIATFGNDGQEGIASGIRNFPIHKLALLCYSTDKQKAEEFAKKFANVLGIRVTVNVVARENVVRDTMERVSEILGREGREFQQVLMNVSCGDKLMGCAALSAAFVNGIKAFGMDEAGMPMLLPVLKLSYHEVISDAKLKILRSINDQGGSIESLEQLEQASGYGKPLLSYHVMGSRESKGLVDLGLLEVEKGDRGRILAKLTTLGKLLVISDSIRSAQP</sequence>
<dbReference type="EMBL" id="CP002408">
    <property type="protein sequence ID" value="AFU58908.1"/>
    <property type="molecule type" value="Genomic_DNA"/>
</dbReference>
<evidence type="ECO:0000259" key="1">
    <source>
        <dbReference type="Pfam" id="PF19810"/>
    </source>
</evidence>
<feature type="domain" description="HFX-2341-like N-terminal" evidence="1">
    <location>
        <begin position="9"/>
        <end position="115"/>
    </location>
</feature>
<keyword evidence="3" id="KW-1185">Reference proteome</keyword>
<dbReference type="InParanoid" id="K0IIL9"/>
<accession>K0IIL9</accession>
<proteinExistence type="predicted"/>
<gene>
    <name evidence="2" type="ordered locus">Ngar_c19760</name>
</gene>
<dbReference type="OrthoDB" id="10841at2157"/>
<protein>
    <recommendedName>
        <fullName evidence="1">HFX-2341-like N-terminal domain-containing protein</fullName>
    </recommendedName>
</protein>
<dbReference type="HOGENOM" id="CLU_1212631_0_0_2"/>
<evidence type="ECO:0000313" key="2">
    <source>
        <dbReference type="EMBL" id="AFU58908.1"/>
    </source>
</evidence>
<evidence type="ECO:0000313" key="3">
    <source>
        <dbReference type="Proteomes" id="UP000008037"/>
    </source>
</evidence>
<dbReference type="Proteomes" id="UP000008037">
    <property type="component" value="Chromosome"/>
</dbReference>
<dbReference type="Gene3D" id="3.40.50.10770">
    <property type="entry name" value="Hypothetical protein VC1899 like domain (Restriction endonuclease-like)"/>
    <property type="match status" value="1"/>
</dbReference>
<dbReference type="Pfam" id="PF19810">
    <property type="entry name" value="HFX_2341_N"/>
    <property type="match status" value="1"/>
</dbReference>
<reference evidence="2 3" key="1">
    <citation type="journal article" date="2012" name="Environ. Microbiol.">
        <title>The genome of the ammonia-oxidizing Candidatus Nitrososphaera gargensis: insights into metabolic versatility and environmental adaptations.</title>
        <authorList>
            <person name="Spang A."/>
            <person name="Poehlein A."/>
            <person name="Offre P."/>
            <person name="Zumbragel S."/>
            <person name="Haider S."/>
            <person name="Rychlik N."/>
            <person name="Nowka B."/>
            <person name="Schmeisser C."/>
            <person name="Lebedeva E.V."/>
            <person name="Rattei T."/>
            <person name="Bohm C."/>
            <person name="Schmid M."/>
            <person name="Galushko A."/>
            <person name="Hatzenpichler R."/>
            <person name="Weinmaier T."/>
            <person name="Daniel R."/>
            <person name="Schleper C."/>
            <person name="Spieck E."/>
            <person name="Streit W."/>
            <person name="Wagner M."/>
        </authorList>
    </citation>
    <scope>NUCLEOTIDE SEQUENCE [LARGE SCALE GENOMIC DNA]</scope>
    <source>
        <strain evidence="3">Ga9.2</strain>
    </source>
</reference>
<dbReference type="STRING" id="1237085.Ngar_c19760"/>
<dbReference type="KEGG" id="nga:Ngar_c19760"/>
<name>K0IIL9_NITGG</name>
<dbReference type="AlphaFoldDB" id="K0IIL9"/>
<dbReference type="InterPro" id="IPR046260">
    <property type="entry name" value="HFX_2341-like_N"/>
</dbReference>
<organism evidence="2 3">
    <name type="scientific">Nitrososphaera gargensis (strain Ga9.2)</name>
    <dbReference type="NCBI Taxonomy" id="1237085"/>
    <lineage>
        <taxon>Archaea</taxon>
        <taxon>Nitrososphaerota</taxon>
        <taxon>Nitrososphaeria</taxon>
        <taxon>Nitrososphaerales</taxon>
        <taxon>Nitrososphaeraceae</taxon>
        <taxon>Nitrososphaera</taxon>
    </lineage>
</organism>
<dbReference type="GeneID" id="13795839"/>
<dbReference type="BioCyc" id="CNIT1237085:G1324-1974-MONOMER"/>